<dbReference type="AlphaFoldDB" id="A0A1L3LXU1"/>
<keyword evidence="6 7" id="KW-0456">Lyase</keyword>
<dbReference type="FunFam" id="3.40.50.720:FF:000150">
    <property type="entry name" value="UDP-glucuronic acid decarboxylase 6"/>
    <property type="match status" value="1"/>
</dbReference>
<dbReference type="InterPro" id="IPR001509">
    <property type="entry name" value="Epimerase_deHydtase"/>
</dbReference>
<accession>A0A1L3LXU1</accession>
<dbReference type="InterPro" id="IPR044516">
    <property type="entry name" value="UXS-like"/>
</dbReference>
<evidence type="ECO:0000256" key="2">
    <source>
        <dbReference type="ARBA" id="ARBA00004496"/>
    </source>
</evidence>
<proteinExistence type="predicted"/>
<keyword evidence="7" id="KW-0614">Plasmid</keyword>
<dbReference type="GO" id="GO:0008460">
    <property type="term" value="F:dTDP-glucose 4,6-dehydratase activity"/>
    <property type="evidence" value="ECO:0007669"/>
    <property type="project" value="UniProtKB-EC"/>
</dbReference>
<organism evidence="7 8">
    <name type="scientific">Sinorhizobium americanum</name>
    <dbReference type="NCBI Taxonomy" id="194963"/>
    <lineage>
        <taxon>Bacteria</taxon>
        <taxon>Pseudomonadati</taxon>
        <taxon>Pseudomonadota</taxon>
        <taxon>Alphaproteobacteria</taxon>
        <taxon>Hyphomicrobiales</taxon>
        <taxon>Rhizobiaceae</taxon>
        <taxon>Sinorhizobium/Ensifer group</taxon>
        <taxon>Sinorhizobium</taxon>
    </lineage>
</organism>
<evidence type="ECO:0000313" key="7">
    <source>
        <dbReference type="EMBL" id="APG94920.1"/>
    </source>
</evidence>
<dbReference type="EC" id="4.2.1.46" evidence="7"/>
<dbReference type="UniPathway" id="UPA00796">
    <property type="reaction ID" value="UER00771"/>
</dbReference>
<evidence type="ECO:0000256" key="4">
    <source>
        <dbReference type="ARBA" id="ARBA00022793"/>
    </source>
</evidence>
<evidence type="ECO:0000256" key="3">
    <source>
        <dbReference type="ARBA" id="ARBA00022490"/>
    </source>
</evidence>
<name>A0A1L3LXU1_9HYPH</name>
<dbReference type="Gene3D" id="3.40.50.720">
    <property type="entry name" value="NAD(P)-binding Rossmann-like Domain"/>
    <property type="match status" value="1"/>
</dbReference>
<dbReference type="Pfam" id="PF01370">
    <property type="entry name" value="Epimerase"/>
    <property type="match status" value="1"/>
</dbReference>
<dbReference type="GO" id="GO:0005737">
    <property type="term" value="C:cytoplasm"/>
    <property type="evidence" value="ECO:0007669"/>
    <property type="project" value="UniProtKB-SubCell"/>
</dbReference>
<dbReference type="EMBL" id="CP013110">
    <property type="protein sequence ID" value="APG94920.1"/>
    <property type="molecule type" value="Genomic_DNA"/>
</dbReference>
<evidence type="ECO:0000313" key="8">
    <source>
        <dbReference type="Proteomes" id="UP000182306"/>
    </source>
</evidence>
<dbReference type="SUPFAM" id="SSF51735">
    <property type="entry name" value="NAD(P)-binding Rossmann-fold domains"/>
    <property type="match status" value="1"/>
</dbReference>
<comment type="subcellular location">
    <subcellularLocation>
        <location evidence="2">Cytoplasm</location>
    </subcellularLocation>
</comment>
<evidence type="ECO:0000256" key="1">
    <source>
        <dbReference type="ARBA" id="ARBA00001911"/>
    </source>
</evidence>
<geneLocation type="plasmid" evidence="7 8">
    <name>C</name>
</geneLocation>
<gene>
    <name evidence="7" type="ORF">SAMCFNEI73_pC1211</name>
</gene>
<evidence type="ECO:0000256" key="6">
    <source>
        <dbReference type="ARBA" id="ARBA00023239"/>
    </source>
</evidence>
<dbReference type="PANTHER" id="PTHR43078:SF6">
    <property type="entry name" value="UDP-GLUCURONIC ACID DECARBOXYLASE 1"/>
    <property type="match status" value="1"/>
</dbReference>
<reference evidence="7 8" key="1">
    <citation type="submission" date="2015-10" db="EMBL/GenBank/DDBJ databases">
        <title>Genomic differences between typical nodule nitrogen-fixing rhizobial strains and those coming from bean seeds.</title>
        <authorList>
            <person name="Peralta H."/>
            <person name="Aguilar-Vera A."/>
            <person name="Diaz R."/>
            <person name="Mora Y."/>
            <person name="Martinez-Batallar G."/>
            <person name="Salazar E."/>
            <person name="Vargas-Lagunas C."/>
            <person name="Encarnacion S."/>
            <person name="Girard L."/>
            <person name="Mora J."/>
        </authorList>
    </citation>
    <scope>NUCLEOTIDE SEQUENCE [LARGE SCALE GENOMIC DNA]</scope>
    <source>
        <strain evidence="7 8">CFNEI 73</strain>
        <plasmid evidence="7 8">C</plasmid>
    </source>
</reference>
<keyword evidence="4" id="KW-0210">Decarboxylase</keyword>
<keyword evidence="8" id="KW-1185">Reference proteome</keyword>
<dbReference type="KEGG" id="same:SAMCFNEI73_pC1211"/>
<keyword evidence="5" id="KW-0520">NAD</keyword>
<evidence type="ECO:0000256" key="5">
    <source>
        <dbReference type="ARBA" id="ARBA00023027"/>
    </source>
</evidence>
<keyword evidence="3" id="KW-0963">Cytoplasm</keyword>
<dbReference type="CDD" id="cd05230">
    <property type="entry name" value="UGD_SDR_e"/>
    <property type="match status" value="1"/>
</dbReference>
<dbReference type="GO" id="GO:0042732">
    <property type="term" value="P:D-xylose metabolic process"/>
    <property type="evidence" value="ECO:0007669"/>
    <property type="project" value="InterPro"/>
</dbReference>
<dbReference type="GO" id="GO:0033320">
    <property type="term" value="P:UDP-D-xylose biosynthetic process"/>
    <property type="evidence" value="ECO:0007669"/>
    <property type="project" value="UniProtKB-UniPathway"/>
</dbReference>
<dbReference type="Proteomes" id="UP000182306">
    <property type="component" value="Plasmid C"/>
</dbReference>
<dbReference type="GO" id="GO:0070403">
    <property type="term" value="F:NAD+ binding"/>
    <property type="evidence" value="ECO:0007669"/>
    <property type="project" value="InterPro"/>
</dbReference>
<dbReference type="OrthoDB" id="9801785at2"/>
<protein>
    <submittedName>
        <fullName evidence="7">UDP-glucose 4-epimerase</fullName>
        <ecNumber evidence="7">4.2.1.46</ecNumber>
    </submittedName>
</protein>
<dbReference type="RefSeq" id="WP_052035371.1">
    <property type="nucleotide sequence ID" value="NZ_CP013110.1"/>
</dbReference>
<sequence>MEYFENVISGNSDKFDEQDKVLRSPAIRRRILVTGGAGFLGSHLCELLLEAGHEVICADNFSTGLRRNIESLTRFNGFSLVDHDIIEPIDVEVDEIYNLACPASPPHYQADPIHTTKTCVLGSLNMLELAARNGARILQASTSEVYGDPQVHPQVEGYWGNVNPFGPRSCYDEGKRCAETLFFDFHKTRQVEIKVVRIFNTYGPRMRPDDGRVVSNFIVQALKGEDITIFGDGSQTRSFCFVDDLIDGFIRMMASPTSLTGPINFGNPTEFTIAALAEQVIELTGSRSKIVHRPLPVDDPRQRRPDISLAERELGWRPKVELAAGLVHTISHFDALLAQANELMEVA</sequence>
<dbReference type="PANTHER" id="PTHR43078">
    <property type="entry name" value="UDP-GLUCURONIC ACID DECARBOXYLASE-RELATED"/>
    <property type="match status" value="1"/>
</dbReference>
<dbReference type="GO" id="GO:0048040">
    <property type="term" value="F:UDP-glucuronate decarboxylase activity"/>
    <property type="evidence" value="ECO:0007669"/>
    <property type="project" value="TreeGrafter"/>
</dbReference>
<comment type="cofactor">
    <cofactor evidence="1">
        <name>NAD(+)</name>
        <dbReference type="ChEBI" id="CHEBI:57540"/>
    </cofactor>
</comment>
<dbReference type="InterPro" id="IPR036291">
    <property type="entry name" value="NAD(P)-bd_dom_sf"/>
</dbReference>